<dbReference type="Proteomes" id="UP000515856">
    <property type="component" value="Chromosome"/>
</dbReference>
<keyword evidence="1" id="KW-1133">Transmembrane helix</keyword>
<dbReference type="AlphaFoldDB" id="A0A7G9GSH3"/>
<feature type="transmembrane region" description="Helical" evidence="1">
    <location>
        <begin position="7"/>
        <end position="27"/>
    </location>
</feature>
<gene>
    <name evidence="2" type="ORF">H9Q80_07385</name>
</gene>
<dbReference type="KEGG" id="ehn:H9Q80_07385"/>
<evidence type="ECO:0000313" key="2">
    <source>
        <dbReference type="EMBL" id="QNM13755.1"/>
    </source>
</evidence>
<feature type="transmembrane region" description="Helical" evidence="1">
    <location>
        <begin position="97"/>
        <end position="122"/>
    </location>
</feature>
<feature type="transmembrane region" description="Helical" evidence="1">
    <location>
        <begin position="39"/>
        <end position="57"/>
    </location>
</feature>
<feature type="transmembrane region" description="Helical" evidence="1">
    <location>
        <begin position="69"/>
        <end position="91"/>
    </location>
</feature>
<keyword evidence="3" id="KW-1185">Reference proteome</keyword>
<reference evidence="2 3" key="1">
    <citation type="submission" date="2020-08" db="EMBL/GenBank/DDBJ databases">
        <authorList>
            <person name="Liu C."/>
            <person name="Sun Q."/>
        </authorList>
    </citation>
    <scope>NUCLEOTIDE SEQUENCE [LARGE SCALE GENOMIC DNA]</scope>
    <source>
        <strain evidence="2 3">NSJ-61</strain>
    </source>
</reference>
<protein>
    <submittedName>
        <fullName evidence="2">DUF3021 family protein</fullName>
    </submittedName>
</protein>
<evidence type="ECO:0000256" key="1">
    <source>
        <dbReference type="SAM" id="Phobius"/>
    </source>
</evidence>
<organism evidence="2 3">
    <name type="scientific">[Eubacterium] hominis</name>
    <dbReference type="NCBI Taxonomy" id="2764325"/>
    <lineage>
        <taxon>Bacteria</taxon>
        <taxon>Bacillati</taxon>
        <taxon>Bacillota</taxon>
        <taxon>Erysipelotrichia</taxon>
        <taxon>Erysipelotrichales</taxon>
        <taxon>Erysipelotrichaceae</taxon>
        <taxon>Amedibacillus</taxon>
    </lineage>
</organism>
<accession>A0A7G9GSH3</accession>
<dbReference type="InterPro" id="IPR021560">
    <property type="entry name" value="DUF3021"/>
</dbReference>
<keyword evidence="1" id="KW-0812">Transmembrane</keyword>
<sequence>MEKIKEILFTFACVTTMVLIGSATYITIFWKDAVLDYNILWQLIFTDILCSVGNVLYPKECKSKKQLYILIGIHYLYINVIVLGAGFFFEWFSPDNLYMICSLVFMIAVIFLTVSLLLQYYYKKKAEVMNERLQEYIKKKNK</sequence>
<evidence type="ECO:0000313" key="3">
    <source>
        <dbReference type="Proteomes" id="UP000515856"/>
    </source>
</evidence>
<name>A0A7G9GSH3_9FIRM</name>
<keyword evidence="1" id="KW-0472">Membrane</keyword>
<proteinExistence type="predicted"/>
<dbReference type="EMBL" id="CP060636">
    <property type="protein sequence ID" value="QNM13755.1"/>
    <property type="molecule type" value="Genomic_DNA"/>
</dbReference>
<dbReference type="Pfam" id="PF11457">
    <property type="entry name" value="DUF3021"/>
    <property type="match status" value="1"/>
</dbReference>
<dbReference type="RefSeq" id="WP_117451244.1">
    <property type="nucleotide sequence ID" value="NZ_CP060636.1"/>
</dbReference>